<evidence type="ECO:0000313" key="2">
    <source>
        <dbReference type="Proteomes" id="UP000637578"/>
    </source>
</evidence>
<dbReference type="PANTHER" id="PTHR15394">
    <property type="entry name" value="SERINE HYDROLASE RBBP9"/>
    <property type="match status" value="1"/>
</dbReference>
<dbReference type="GO" id="GO:0016787">
    <property type="term" value="F:hydrolase activity"/>
    <property type="evidence" value="ECO:0007669"/>
    <property type="project" value="InterPro"/>
</dbReference>
<accession>A0A8J3CEG9</accession>
<dbReference type="Gene3D" id="3.40.50.1820">
    <property type="entry name" value="alpha/beta hydrolase"/>
    <property type="match status" value="1"/>
</dbReference>
<reference evidence="1" key="1">
    <citation type="journal article" date="2014" name="Int. J. Syst. Evol. Microbiol.">
        <title>Complete genome sequence of Corynebacterium casei LMG S-19264T (=DSM 44701T), isolated from a smear-ripened cheese.</title>
        <authorList>
            <consortium name="US DOE Joint Genome Institute (JGI-PGF)"/>
            <person name="Walter F."/>
            <person name="Albersmeier A."/>
            <person name="Kalinowski J."/>
            <person name="Ruckert C."/>
        </authorList>
    </citation>
    <scope>NUCLEOTIDE SEQUENCE</scope>
    <source>
        <strain evidence="1">CGMCC 4.5737</strain>
    </source>
</reference>
<dbReference type="Pfam" id="PF06821">
    <property type="entry name" value="Ser_hydrolase"/>
    <property type="match status" value="1"/>
</dbReference>
<dbReference type="PANTHER" id="PTHR15394:SF3">
    <property type="entry name" value="SERINE HYDROLASE RBBP9"/>
    <property type="match status" value="1"/>
</dbReference>
<dbReference type="RefSeq" id="WP_189057330.1">
    <property type="nucleotide sequence ID" value="NZ_BMMK01000010.1"/>
</dbReference>
<protein>
    <recommendedName>
        <fullName evidence="3">Hydrolase</fullName>
    </recommendedName>
</protein>
<dbReference type="EMBL" id="BMMK01000010">
    <property type="protein sequence ID" value="GGM53715.1"/>
    <property type="molecule type" value="Genomic_DNA"/>
</dbReference>
<sequence>MGGKHVLLIHGFTGSGPAHWQRWLAGQFAGQAGVTVDFPTLPEPDRPVVGEWLRVLRERLAAADPAAELIVLTHSCGSTLWLHHAATVNGRARRADRVLLVSPPSLGWRHPDVRGFQPAPLEARGLRRAAGVTRMVVGSDDPHCTLVESRAVAARLGVELDVVPDGQHLNTDAGFGPWPAVLGWVVDPRVRLTSRMSLSHR</sequence>
<comment type="caution">
    <text evidence="1">The sequence shown here is derived from an EMBL/GenBank/DDBJ whole genome shotgun (WGS) entry which is preliminary data.</text>
</comment>
<organism evidence="1 2">
    <name type="scientific">Longimycelium tulufanense</name>
    <dbReference type="NCBI Taxonomy" id="907463"/>
    <lineage>
        <taxon>Bacteria</taxon>
        <taxon>Bacillati</taxon>
        <taxon>Actinomycetota</taxon>
        <taxon>Actinomycetes</taxon>
        <taxon>Pseudonocardiales</taxon>
        <taxon>Pseudonocardiaceae</taxon>
        <taxon>Longimycelium</taxon>
    </lineage>
</organism>
<dbReference type="InterPro" id="IPR010662">
    <property type="entry name" value="RBBP9/YdeN"/>
</dbReference>
<evidence type="ECO:0000313" key="1">
    <source>
        <dbReference type="EMBL" id="GGM53715.1"/>
    </source>
</evidence>
<dbReference type="InterPro" id="IPR029058">
    <property type="entry name" value="AB_hydrolase_fold"/>
</dbReference>
<reference evidence="1" key="2">
    <citation type="submission" date="2020-09" db="EMBL/GenBank/DDBJ databases">
        <authorList>
            <person name="Sun Q."/>
            <person name="Zhou Y."/>
        </authorList>
    </citation>
    <scope>NUCLEOTIDE SEQUENCE</scope>
    <source>
        <strain evidence="1">CGMCC 4.5737</strain>
    </source>
</reference>
<dbReference type="SUPFAM" id="SSF53474">
    <property type="entry name" value="alpha/beta-Hydrolases"/>
    <property type="match status" value="1"/>
</dbReference>
<keyword evidence="2" id="KW-1185">Reference proteome</keyword>
<name>A0A8J3CEG9_9PSEU</name>
<gene>
    <name evidence="1" type="ORF">GCM10012275_25980</name>
</gene>
<dbReference type="Proteomes" id="UP000637578">
    <property type="component" value="Unassembled WGS sequence"/>
</dbReference>
<dbReference type="AlphaFoldDB" id="A0A8J3CEG9"/>
<evidence type="ECO:0008006" key="3">
    <source>
        <dbReference type="Google" id="ProtNLM"/>
    </source>
</evidence>
<proteinExistence type="predicted"/>